<comment type="caution">
    <text evidence="2">The sequence shown here is derived from an EMBL/GenBank/DDBJ whole genome shotgun (WGS) entry which is preliminary data.</text>
</comment>
<feature type="region of interest" description="Disordered" evidence="1">
    <location>
        <begin position="47"/>
        <end position="120"/>
    </location>
</feature>
<name>A0A9N7W102_PLEPL</name>
<gene>
    <name evidence="2" type="ORF">PLEPLA_LOCUS46046</name>
</gene>
<feature type="compositionally biased region" description="Gly residues" evidence="1">
    <location>
        <begin position="73"/>
        <end position="87"/>
    </location>
</feature>
<keyword evidence="3" id="KW-1185">Reference proteome</keyword>
<evidence type="ECO:0000313" key="3">
    <source>
        <dbReference type="Proteomes" id="UP001153269"/>
    </source>
</evidence>
<protein>
    <submittedName>
        <fullName evidence="2">Uncharacterized protein</fullName>
    </submittedName>
</protein>
<sequence length="147" mass="15366">MKQSAECQPSLTCKIERPSGWSEVMSSLSRLKSVWLGVFEQLCDEKRSGGLAKEESESAVEDEERREKSGSGSECGCGSSVGWGDGQGSAWSCATGAAETQEEAKARYEGAGPPLPDQREVEGVLEGSAAAVMGEVRVGKEGEGGSS</sequence>
<reference evidence="2" key="1">
    <citation type="submission" date="2020-03" db="EMBL/GenBank/DDBJ databases">
        <authorList>
            <person name="Weist P."/>
        </authorList>
    </citation>
    <scope>NUCLEOTIDE SEQUENCE</scope>
</reference>
<evidence type="ECO:0000313" key="2">
    <source>
        <dbReference type="EMBL" id="CAB1458216.1"/>
    </source>
</evidence>
<dbReference type="AlphaFoldDB" id="A0A9N7W102"/>
<dbReference type="Proteomes" id="UP001153269">
    <property type="component" value="Unassembled WGS sequence"/>
</dbReference>
<accession>A0A9N7W102</accession>
<evidence type="ECO:0000256" key="1">
    <source>
        <dbReference type="SAM" id="MobiDB-lite"/>
    </source>
</evidence>
<feature type="compositionally biased region" description="Basic and acidic residues" evidence="1">
    <location>
        <begin position="47"/>
        <end position="56"/>
    </location>
</feature>
<organism evidence="2 3">
    <name type="scientific">Pleuronectes platessa</name>
    <name type="common">European plaice</name>
    <dbReference type="NCBI Taxonomy" id="8262"/>
    <lineage>
        <taxon>Eukaryota</taxon>
        <taxon>Metazoa</taxon>
        <taxon>Chordata</taxon>
        <taxon>Craniata</taxon>
        <taxon>Vertebrata</taxon>
        <taxon>Euteleostomi</taxon>
        <taxon>Actinopterygii</taxon>
        <taxon>Neopterygii</taxon>
        <taxon>Teleostei</taxon>
        <taxon>Neoteleostei</taxon>
        <taxon>Acanthomorphata</taxon>
        <taxon>Carangaria</taxon>
        <taxon>Pleuronectiformes</taxon>
        <taxon>Pleuronectoidei</taxon>
        <taxon>Pleuronectidae</taxon>
        <taxon>Pleuronectes</taxon>
    </lineage>
</organism>
<proteinExistence type="predicted"/>
<dbReference type="EMBL" id="CADEAL010004377">
    <property type="protein sequence ID" value="CAB1458216.1"/>
    <property type="molecule type" value="Genomic_DNA"/>
</dbReference>